<keyword evidence="1" id="KW-1133">Transmembrane helix</keyword>
<organism evidence="2 3">
    <name type="scientific">Candidatus Nomurabacteria bacterium RIFCSPHIGHO2_01_FULL_39_10</name>
    <dbReference type="NCBI Taxonomy" id="1801733"/>
    <lineage>
        <taxon>Bacteria</taxon>
        <taxon>Candidatus Nomuraibacteriota</taxon>
    </lineage>
</organism>
<reference evidence="2 3" key="1">
    <citation type="journal article" date="2016" name="Nat. Commun.">
        <title>Thousands of microbial genomes shed light on interconnected biogeochemical processes in an aquifer system.</title>
        <authorList>
            <person name="Anantharaman K."/>
            <person name="Brown C.T."/>
            <person name="Hug L.A."/>
            <person name="Sharon I."/>
            <person name="Castelle C.J."/>
            <person name="Probst A.J."/>
            <person name="Thomas B.C."/>
            <person name="Singh A."/>
            <person name="Wilkins M.J."/>
            <person name="Karaoz U."/>
            <person name="Brodie E.L."/>
            <person name="Williams K.H."/>
            <person name="Hubbard S.S."/>
            <person name="Banfield J.F."/>
        </authorList>
    </citation>
    <scope>NUCLEOTIDE SEQUENCE [LARGE SCALE GENOMIC DNA]</scope>
</reference>
<proteinExistence type="predicted"/>
<comment type="caution">
    <text evidence="2">The sequence shown here is derived from an EMBL/GenBank/DDBJ whole genome shotgun (WGS) entry which is preliminary data.</text>
</comment>
<protein>
    <submittedName>
        <fullName evidence="2">Uncharacterized protein</fullName>
    </submittedName>
</protein>
<keyword evidence="1" id="KW-0812">Transmembrane</keyword>
<evidence type="ECO:0000313" key="3">
    <source>
        <dbReference type="Proteomes" id="UP000178700"/>
    </source>
</evidence>
<name>A0A1F6V4C8_9BACT</name>
<dbReference type="AlphaFoldDB" id="A0A1F6V4C8"/>
<keyword evidence="1" id="KW-0472">Membrane</keyword>
<feature type="transmembrane region" description="Helical" evidence="1">
    <location>
        <begin position="5"/>
        <end position="23"/>
    </location>
</feature>
<sequence>MIKAYVFLVLGVWVAILPHLGFPYFWKDVLTTISGIGLIYISFVLYKEYKTKETKKGETFDNFSENKFEAEEKM</sequence>
<dbReference type="Proteomes" id="UP000178700">
    <property type="component" value="Unassembled WGS sequence"/>
</dbReference>
<gene>
    <name evidence="2" type="ORF">A2642_04235</name>
</gene>
<evidence type="ECO:0000313" key="2">
    <source>
        <dbReference type="EMBL" id="OGI64550.1"/>
    </source>
</evidence>
<accession>A0A1F6V4C8</accession>
<dbReference type="EMBL" id="MFTJ01000048">
    <property type="protein sequence ID" value="OGI64550.1"/>
    <property type="molecule type" value="Genomic_DNA"/>
</dbReference>
<feature type="transmembrane region" description="Helical" evidence="1">
    <location>
        <begin position="29"/>
        <end position="46"/>
    </location>
</feature>
<evidence type="ECO:0000256" key="1">
    <source>
        <dbReference type="SAM" id="Phobius"/>
    </source>
</evidence>